<keyword evidence="4" id="KW-1185">Reference proteome</keyword>
<evidence type="ECO:0000313" key="4">
    <source>
        <dbReference type="Proteomes" id="UP000029585"/>
    </source>
</evidence>
<feature type="signal peptide" evidence="2">
    <location>
        <begin position="1"/>
        <end position="20"/>
    </location>
</feature>
<dbReference type="Proteomes" id="UP000029585">
    <property type="component" value="Unassembled WGS sequence"/>
</dbReference>
<dbReference type="eggNOG" id="ENOG5033SJ4">
    <property type="taxonomic scope" value="Bacteria"/>
</dbReference>
<dbReference type="PATRIC" id="fig|742738.3.peg.3887"/>
<name>A0A096B1R6_FLAPL</name>
<evidence type="ECO:0000256" key="2">
    <source>
        <dbReference type="SAM" id="SignalP"/>
    </source>
</evidence>
<feature type="transmembrane region" description="Helical" evidence="1">
    <location>
        <begin position="244"/>
        <end position="268"/>
    </location>
</feature>
<gene>
    <name evidence="3" type="ORF">HMPREF9460_03777</name>
</gene>
<dbReference type="HOGENOM" id="CLU_064045_1_0_9"/>
<proteinExistence type="predicted"/>
<dbReference type="EMBL" id="ADLO01000114">
    <property type="protein sequence ID" value="KGF53268.1"/>
    <property type="molecule type" value="Genomic_DNA"/>
</dbReference>
<keyword evidence="1" id="KW-0812">Transmembrane</keyword>
<organism evidence="3 4">
    <name type="scientific">Flavonifractor plautii 1_3_50AFAA</name>
    <dbReference type="NCBI Taxonomy" id="742738"/>
    <lineage>
        <taxon>Bacteria</taxon>
        <taxon>Bacillati</taxon>
        <taxon>Bacillota</taxon>
        <taxon>Clostridia</taxon>
        <taxon>Eubacteriales</taxon>
        <taxon>Oscillospiraceae</taxon>
        <taxon>Flavonifractor</taxon>
    </lineage>
</organism>
<sequence length="368" mass="40310">MRRLAVFLSLLCLLSLPVSAAYIPESSVTENRDGRQLIIKTYQLSPEDDPSELVDEPFDLEGYHYEHLETVKEDQTFHDSKAHTETVTVTTSSDSLAAILEQLAPTMEYSKDGYSGVLTLDHTTLQTEAAGYTTKYYTITDTKQFTGLPRNDPSYVPTTTVKDGKTLSLSNISWAVTGTGLADDTLVPTSYTATATYQATGSRSAATGYITTATYTGEITSEGIGSVQYTVTYLGTQLKSGFSIGLPLLVLLAAGLAMLAAILAFLYLRRPNAAIYAMNAKGVAYKKLGRQRIAVRNPKLDFTKLKEYPAGDSSVELKNKLARKLAGRLISIRLYDGVRTHLVEPIDGNETENYWFAVKDEDKEGSEL</sequence>
<keyword evidence="1" id="KW-1133">Transmembrane helix</keyword>
<keyword evidence="2" id="KW-0732">Signal</keyword>
<reference evidence="3 4" key="1">
    <citation type="submission" date="2011-08" db="EMBL/GenBank/DDBJ databases">
        <title>The Genome Sequence of Clostridium orbiscindens 1_3_50AFAA.</title>
        <authorList>
            <consortium name="The Broad Institute Genome Sequencing Platform"/>
            <person name="Earl A."/>
            <person name="Ward D."/>
            <person name="Feldgarden M."/>
            <person name="Gevers D."/>
            <person name="Daigneault M."/>
            <person name="Strauss J."/>
            <person name="Allen-Vercoe E."/>
            <person name="Young S.K."/>
            <person name="Zeng Q."/>
            <person name="Gargeya S."/>
            <person name="Fitzgerald M."/>
            <person name="Haas B."/>
            <person name="Abouelleil A."/>
            <person name="Alvarado L."/>
            <person name="Arachchi H.M."/>
            <person name="Berlin A."/>
            <person name="Brown A."/>
            <person name="Chapman S.B."/>
            <person name="Chen Z."/>
            <person name="Dunbar C."/>
            <person name="Freedman E."/>
            <person name="Gearin G."/>
            <person name="Gellesch M."/>
            <person name="Goldberg J."/>
            <person name="Griggs A."/>
            <person name="Gujja S."/>
            <person name="Heiman D."/>
            <person name="Howarth C."/>
            <person name="Larson L."/>
            <person name="Lui A."/>
            <person name="MacDonald P.J.P."/>
            <person name="Montmayeur A."/>
            <person name="Murphy C."/>
            <person name="Neiman D."/>
            <person name="Pearson M."/>
            <person name="Priest M."/>
            <person name="Roberts A."/>
            <person name="Saif S."/>
            <person name="Shea T."/>
            <person name="Shenoy N."/>
            <person name="Sisk P."/>
            <person name="Stolte C."/>
            <person name="Sykes S."/>
            <person name="Wortman J."/>
            <person name="Nusbaum C."/>
            <person name="Birren B."/>
        </authorList>
    </citation>
    <scope>NUCLEOTIDE SEQUENCE [LARGE SCALE GENOMIC DNA]</scope>
    <source>
        <strain evidence="3 4">1_3_50AFAA</strain>
    </source>
</reference>
<accession>A0A096B1R6</accession>
<dbReference type="AlphaFoldDB" id="A0A096B1R6"/>
<feature type="chain" id="PRO_5001915790" evidence="2">
    <location>
        <begin position="21"/>
        <end position="368"/>
    </location>
</feature>
<protein>
    <submittedName>
        <fullName evidence="3">Uncharacterized protein</fullName>
    </submittedName>
</protein>
<evidence type="ECO:0000256" key="1">
    <source>
        <dbReference type="SAM" id="Phobius"/>
    </source>
</evidence>
<comment type="caution">
    <text evidence="3">The sequence shown here is derived from an EMBL/GenBank/DDBJ whole genome shotgun (WGS) entry which is preliminary data.</text>
</comment>
<keyword evidence="1" id="KW-0472">Membrane</keyword>
<evidence type="ECO:0000313" key="3">
    <source>
        <dbReference type="EMBL" id="KGF53268.1"/>
    </source>
</evidence>